<feature type="disulfide bond" evidence="9">
    <location>
        <begin position="232"/>
        <end position="241"/>
    </location>
</feature>
<comment type="caution">
    <text evidence="9">Lacks conserved residue(s) required for the propagation of feature annotation.</text>
</comment>
<dbReference type="AlphaFoldDB" id="A0AAV1NZ81"/>
<evidence type="ECO:0000256" key="1">
    <source>
        <dbReference type="ARBA" id="ARBA00004613"/>
    </source>
</evidence>
<dbReference type="Gene3D" id="4.10.740.10">
    <property type="entry name" value="Coagulation Factor IX"/>
    <property type="match status" value="1"/>
</dbReference>
<feature type="domain" description="EGF-like" evidence="11">
    <location>
        <begin position="206"/>
        <end position="242"/>
    </location>
</feature>
<keyword evidence="4 9" id="KW-0245">EGF-like domain</keyword>
<dbReference type="InterPro" id="IPR009003">
    <property type="entry name" value="Peptidase_S1_PA"/>
</dbReference>
<dbReference type="SMART" id="SM00181">
    <property type="entry name" value="EGF"/>
    <property type="match status" value="2"/>
</dbReference>
<evidence type="ECO:0000256" key="3">
    <source>
        <dbReference type="ARBA" id="ARBA00022525"/>
    </source>
</evidence>
<feature type="domain" description="Peptidase S1" evidence="12">
    <location>
        <begin position="309"/>
        <end position="542"/>
    </location>
</feature>
<dbReference type="SMART" id="SM00069">
    <property type="entry name" value="GLA"/>
    <property type="match status" value="1"/>
</dbReference>
<dbReference type="SUPFAM" id="SSF50494">
    <property type="entry name" value="Trypsin-like serine proteases"/>
    <property type="match status" value="1"/>
</dbReference>
<organism evidence="14 15">
    <name type="scientific">Scomber scombrus</name>
    <name type="common">Atlantic mackerel</name>
    <name type="synonym">Scomber vernalis</name>
    <dbReference type="NCBI Taxonomy" id="13677"/>
    <lineage>
        <taxon>Eukaryota</taxon>
        <taxon>Metazoa</taxon>
        <taxon>Chordata</taxon>
        <taxon>Craniata</taxon>
        <taxon>Vertebrata</taxon>
        <taxon>Euteleostomi</taxon>
        <taxon>Actinopterygii</taxon>
        <taxon>Neopterygii</taxon>
        <taxon>Teleostei</taxon>
        <taxon>Neoteleostei</taxon>
        <taxon>Acanthomorphata</taxon>
        <taxon>Pelagiaria</taxon>
        <taxon>Scombriformes</taxon>
        <taxon>Scombridae</taxon>
        <taxon>Scomber</taxon>
    </lineage>
</organism>
<evidence type="ECO:0000256" key="8">
    <source>
        <dbReference type="ARBA" id="ARBA00023180"/>
    </source>
</evidence>
<evidence type="ECO:0000313" key="15">
    <source>
        <dbReference type="Proteomes" id="UP001314229"/>
    </source>
</evidence>
<dbReference type="InterPro" id="IPR001254">
    <property type="entry name" value="Trypsin_dom"/>
</dbReference>
<dbReference type="InterPro" id="IPR050442">
    <property type="entry name" value="Peptidase_S1_coag_factors"/>
</dbReference>
<dbReference type="Proteomes" id="UP001314229">
    <property type="component" value="Unassembled WGS sequence"/>
</dbReference>
<protein>
    <submittedName>
        <fullName evidence="14">Protein Z, vitamin K-dependent plasma glycoprotein a</fullName>
    </submittedName>
</protein>
<comment type="caution">
    <text evidence="14">The sequence shown here is derived from an EMBL/GenBank/DDBJ whole genome shotgun (WGS) entry which is preliminary data.</text>
</comment>
<dbReference type="PROSITE" id="PS01186">
    <property type="entry name" value="EGF_2"/>
    <property type="match status" value="1"/>
</dbReference>
<keyword evidence="3" id="KW-0964">Secreted</keyword>
<dbReference type="InterPro" id="IPR000294">
    <property type="entry name" value="GLA_domain"/>
</dbReference>
<keyword evidence="6" id="KW-0106">Calcium</keyword>
<dbReference type="SMART" id="SM00020">
    <property type="entry name" value="Tryp_SPc"/>
    <property type="match status" value="1"/>
</dbReference>
<dbReference type="GO" id="GO:0005509">
    <property type="term" value="F:calcium ion binding"/>
    <property type="evidence" value="ECO:0007669"/>
    <property type="project" value="InterPro"/>
</dbReference>
<comment type="subcellular location">
    <subcellularLocation>
        <location evidence="1">Secreted</location>
    </subcellularLocation>
</comment>
<evidence type="ECO:0000256" key="2">
    <source>
        <dbReference type="ARBA" id="ARBA00022479"/>
    </source>
</evidence>
<dbReference type="SUPFAM" id="SSF57630">
    <property type="entry name" value="GLA-domain"/>
    <property type="match status" value="1"/>
</dbReference>
<proteinExistence type="predicted"/>
<evidence type="ECO:0000256" key="5">
    <source>
        <dbReference type="ARBA" id="ARBA00022737"/>
    </source>
</evidence>
<evidence type="ECO:0000256" key="4">
    <source>
        <dbReference type="ARBA" id="ARBA00022536"/>
    </source>
</evidence>
<keyword evidence="2" id="KW-0301">Gamma-carboxyglutamic acid</keyword>
<dbReference type="Pfam" id="PF00594">
    <property type="entry name" value="Gla"/>
    <property type="match status" value="1"/>
</dbReference>
<keyword evidence="7 9" id="KW-1015">Disulfide bond</keyword>
<dbReference type="InterPro" id="IPR000152">
    <property type="entry name" value="EGF-type_Asp/Asn_hydroxyl_site"/>
</dbReference>
<evidence type="ECO:0000259" key="12">
    <source>
        <dbReference type="PROSITE" id="PS50240"/>
    </source>
</evidence>
<dbReference type="Pfam" id="PF00089">
    <property type="entry name" value="Trypsin"/>
    <property type="match status" value="1"/>
</dbReference>
<evidence type="ECO:0000256" key="6">
    <source>
        <dbReference type="ARBA" id="ARBA00022837"/>
    </source>
</evidence>
<dbReference type="PANTHER" id="PTHR24278:SF33">
    <property type="entry name" value="PROTEIN Z, VITAMIN K-DEPENDENT PLASMA GLYCOPROTEIN A"/>
    <property type="match status" value="1"/>
</dbReference>
<feature type="region of interest" description="Disordered" evidence="10">
    <location>
        <begin position="67"/>
        <end position="87"/>
    </location>
</feature>
<dbReference type="PROSITE" id="PS50998">
    <property type="entry name" value="GLA_2"/>
    <property type="match status" value="1"/>
</dbReference>
<accession>A0AAV1NZ81</accession>
<dbReference type="PROSITE" id="PS50026">
    <property type="entry name" value="EGF_3"/>
    <property type="match status" value="1"/>
</dbReference>
<evidence type="ECO:0000259" key="13">
    <source>
        <dbReference type="PROSITE" id="PS50998"/>
    </source>
</evidence>
<dbReference type="PROSITE" id="PS00022">
    <property type="entry name" value="EGF_1"/>
    <property type="match status" value="1"/>
</dbReference>
<dbReference type="GO" id="GO:0005615">
    <property type="term" value="C:extracellular space"/>
    <property type="evidence" value="ECO:0007669"/>
    <property type="project" value="TreeGrafter"/>
</dbReference>
<dbReference type="SUPFAM" id="SSF57196">
    <property type="entry name" value="EGF/Laminin"/>
    <property type="match status" value="1"/>
</dbReference>
<dbReference type="Gene3D" id="2.40.10.10">
    <property type="entry name" value="Trypsin-like serine proteases"/>
    <property type="match status" value="2"/>
</dbReference>
<evidence type="ECO:0000256" key="9">
    <source>
        <dbReference type="PROSITE-ProRule" id="PRU00076"/>
    </source>
</evidence>
<dbReference type="PROSITE" id="PS01187">
    <property type="entry name" value="EGF_CA"/>
    <property type="match status" value="1"/>
</dbReference>
<dbReference type="InterPro" id="IPR018097">
    <property type="entry name" value="EGF_Ca-bd_CS"/>
</dbReference>
<dbReference type="Gene3D" id="2.10.25.10">
    <property type="entry name" value="Laminin"/>
    <property type="match status" value="2"/>
</dbReference>
<evidence type="ECO:0000313" key="14">
    <source>
        <dbReference type="EMBL" id="CAK6964740.1"/>
    </source>
</evidence>
<dbReference type="FunFam" id="2.10.25.10:FF:000671">
    <property type="entry name" value="Protein Z, vitamin K-dependent plasma glycoprotein a"/>
    <property type="match status" value="1"/>
</dbReference>
<dbReference type="PRINTS" id="PR00010">
    <property type="entry name" value="EGFBLOOD"/>
</dbReference>
<dbReference type="InterPro" id="IPR043504">
    <property type="entry name" value="Peptidase_S1_PA_chymotrypsin"/>
</dbReference>
<dbReference type="GO" id="GO:0006508">
    <property type="term" value="P:proteolysis"/>
    <property type="evidence" value="ECO:0007669"/>
    <property type="project" value="InterPro"/>
</dbReference>
<dbReference type="FunFam" id="2.40.10.10:FF:000068">
    <property type="entry name" value="transmembrane protease serine 2"/>
    <property type="match status" value="1"/>
</dbReference>
<dbReference type="InterPro" id="IPR017857">
    <property type="entry name" value="Coagulation_fac-like_Gla_dom"/>
</dbReference>
<dbReference type="Pfam" id="PF12661">
    <property type="entry name" value="hEGF"/>
    <property type="match status" value="1"/>
</dbReference>
<evidence type="ECO:0000256" key="10">
    <source>
        <dbReference type="SAM" id="MobiDB-lite"/>
    </source>
</evidence>
<dbReference type="GO" id="GO:0004252">
    <property type="term" value="F:serine-type endopeptidase activity"/>
    <property type="evidence" value="ECO:0007669"/>
    <property type="project" value="InterPro"/>
</dbReference>
<dbReference type="InterPro" id="IPR035972">
    <property type="entry name" value="GLA-like_dom_SF"/>
</dbReference>
<dbReference type="InterPro" id="IPR001881">
    <property type="entry name" value="EGF-like_Ca-bd_dom"/>
</dbReference>
<name>A0AAV1NZ81_SCOSC</name>
<reference evidence="14 15" key="1">
    <citation type="submission" date="2024-01" db="EMBL/GenBank/DDBJ databases">
        <authorList>
            <person name="Alioto T."/>
            <person name="Alioto T."/>
            <person name="Gomez Garrido J."/>
        </authorList>
    </citation>
    <scope>NUCLEOTIDE SEQUENCE [LARGE SCALE GENOMIC DNA]</scope>
</reference>
<feature type="compositionally biased region" description="Low complexity" evidence="10">
    <location>
        <begin position="77"/>
        <end position="87"/>
    </location>
</feature>
<dbReference type="CDD" id="cd00054">
    <property type="entry name" value="EGF_CA"/>
    <property type="match status" value="1"/>
</dbReference>
<evidence type="ECO:0000259" key="11">
    <source>
        <dbReference type="PROSITE" id="PS50026"/>
    </source>
</evidence>
<evidence type="ECO:0000256" key="7">
    <source>
        <dbReference type="ARBA" id="ARBA00023157"/>
    </source>
</evidence>
<dbReference type="PANTHER" id="PTHR24278">
    <property type="entry name" value="COAGULATION FACTOR"/>
    <property type="match status" value="1"/>
</dbReference>
<dbReference type="PROSITE" id="PS00010">
    <property type="entry name" value="ASX_HYDROXYL"/>
    <property type="match status" value="1"/>
</dbReference>
<sequence length="544" mass="59813">MWLCSMASSSSSSSAVLSVKKPDNGSKLPGSRFGREGALSLGANQHECVYANHNNHNNLYPLQINRPEPSKTPRCVSRPSGRGSSPGRYLGLVRSGVLIDPCCTNNLTQNRVKPRVTMHSSTTSAALLCLLTGAVAAIHTPQTVFLDKHQASSVISRSKRNAGSSNPAATSTLEQVCMEKVCTYEQAREHFQDSYRTDIFWSVYIDGDQCVGNPCKNGAMCSDSVGGYDCVCKAGFTGVHCENDQTLCIVEKNKGCSQFCKPGYTSYECSCARGWRLSSTDRNKCEPAESYACGKVNSLRQWNDRQSSIIDNNFEGITCTSTECPWQALLKSSESQGYCSGVILKDNLVLTSAQCANKYSSFRVAVGKRRTTDEVGEKTFDVKIVHVHPRYVEGRPENDLAVIELRDRITFKKEVIPACLPERDFAENILMSGELPAMVTGWKEPKEESAFQGPLTLNQLAYKPLTECLETHPNLITNKMGCTTNRTNADCAMSSGSPLLTLYREVFFLTGVISQPPGADCDQGYIFQKVSRYLGWLRPLMGSR</sequence>
<dbReference type="PROSITE" id="PS50240">
    <property type="entry name" value="TRYPSIN_DOM"/>
    <property type="match status" value="1"/>
</dbReference>
<feature type="domain" description="Gla" evidence="13">
    <location>
        <begin position="160"/>
        <end position="206"/>
    </location>
</feature>
<keyword evidence="8" id="KW-0325">Glycoprotein</keyword>
<dbReference type="InterPro" id="IPR013032">
    <property type="entry name" value="EGF-like_CS"/>
</dbReference>
<dbReference type="SMART" id="SM00179">
    <property type="entry name" value="EGF_CA"/>
    <property type="match status" value="2"/>
</dbReference>
<gene>
    <name evidence="14" type="ORF">FSCOSCO3_A005254</name>
</gene>
<dbReference type="Pfam" id="PF14670">
    <property type="entry name" value="FXa_inhibition"/>
    <property type="match status" value="1"/>
</dbReference>
<dbReference type="EMBL" id="CAWUFR010000076">
    <property type="protein sequence ID" value="CAK6964740.1"/>
    <property type="molecule type" value="Genomic_DNA"/>
</dbReference>
<dbReference type="InterPro" id="IPR000742">
    <property type="entry name" value="EGF"/>
</dbReference>
<keyword evidence="5" id="KW-0677">Repeat</keyword>
<keyword evidence="15" id="KW-1185">Reference proteome</keyword>